<keyword evidence="8" id="KW-0010">Activator</keyword>
<dbReference type="SUPFAM" id="SSF48150">
    <property type="entry name" value="DNA-glycosylase"/>
    <property type="match status" value="1"/>
</dbReference>
<comment type="cofactor">
    <cofactor evidence="2">
        <name>Zn(2+)</name>
        <dbReference type="ChEBI" id="CHEBI:29105"/>
    </cofactor>
</comment>
<dbReference type="SUPFAM" id="SSF57884">
    <property type="entry name" value="Ada DNA repair protein, N-terminal domain (N-Ada 10)"/>
    <property type="match status" value="1"/>
</dbReference>
<dbReference type="GO" id="GO:0032259">
    <property type="term" value="P:methylation"/>
    <property type="evidence" value="ECO:0007669"/>
    <property type="project" value="UniProtKB-KW"/>
</dbReference>
<dbReference type="InterPro" id="IPR009057">
    <property type="entry name" value="Homeodomain-like_sf"/>
</dbReference>
<gene>
    <name evidence="12" type="ORF">C7S18_11820</name>
</gene>
<organism evidence="12 13">
    <name type="scientific">Ahniella affigens</name>
    <dbReference type="NCBI Taxonomy" id="2021234"/>
    <lineage>
        <taxon>Bacteria</taxon>
        <taxon>Pseudomonadati</taxon>
        <taxon>Pseudomonadota</taxon>
        <taxon>Gammaproteobacteria</taxon>
        <taxon>Lysobacterales</taxon>
        <taxon>Rhodanobacteraceae</taxon>
        <taxon>Ahniella</taxon>
    </lineage>
</organism>
<dbReference type="SMART" id="SM00478">
    <property type="entry name" value="ENDO3c"/>
    <property type="match status" value="1"/>
</dbReference>
<feature type="domain" description="HTH araC/xylS-type" evidence="11">
    <location>
        <begin position="91"/>
        <end position="189"/>
    </location>
</feature>
<evidence type="ECO:0000256" key="10">
    <source>
        <dbReference type="ARBA" id="ARBA00023204"/>
    </source>
</evidence>
<dbReference type="InterPro" id="IPR037046">
    <property type="entry name" value="AlkA_N_sf"/>
</dbReference>
<accession>A0A2P1PSM8</accession>
<dbReference type="SMART" id="SM01009">
    <property type="entry name" value="AlkA_N"/>
    <property type="match status" value="1"/>
</dbReference>
<keyword evidence="10" id="KW-0234">DNA repair</keyword>
<dbReference type="Pfam" id="PF02805">
    <property type="entry name" value="Ada_Zn_binding"/>
    <property type="match status" value="1"/>
</dbReference>
<dbReference type="InterPro" id="IPR000035">
    <property type="entry name" value="Alkylbase_DNA_glycsylse_CS"/>
</dbReference>
<keyword evidence="6" id="KW-0227">DNA damage</keyword>
<dbReference type="PANTHER" id="PTHR43003">
    <property type="entry name" value="DNA-3-METHYLADENINE GLYCOSYLASE"/>
    <property type="match status" value="1"/>
</dbReference>
<dbReference type="Pfam" id="PF12833">
    <property type="entry name" value="HTH_18"/>
    <property type="match status" value="1"/>
</dbReference>
<dbReference type="Pfam" id="PF06029">
    <property type="entry name" value="AlkA_N"/>
    <property type="match status" value="1"/>
</dbReference>
<evidence type="ECO:0000313" key="13">
    <source>
        <dbReference type="Proteomes" id="UP000241074"/>
    </source>
</evidence>
<dbReference type="GO" id="GO:0008725">
    <property type="term" value="F:DNA-3-methyladenine glycosylase activity"/>
    <property type="evidence" value="ECO:0007669"/>
    <property type="project" value="TreeGrafter"/>
</dbReference>
<keyword evidence="5 12" id="KW-0489">Methyltransferase</keyword>
<dbReference type="InterPro" id="IPR018060">
    <property type="entry name" value="HTH_AraC"/>
</dbReference>
<dbReference type="PROSITE" id="PS00516">
    <property type="entry name" value="ALKYLBASE_DNA_GLYCOS"/>
    <property type="match status" value="1"/>
</dbReference>
<dbReference type="PROSITE" id="PS01124">
    <property type="entry name" value="HTH_ARAC_FAMILY_2"/>
    <property type="match status" value="1"/>
</dbReference>
<name>A0A2P1PSM8_9GAMM</name>
<dbReference type="Gene3D" id="1.10.1670.10">
    <property type="entry name" value="Helix-hairpin-Helix base-excision DNA repair enzymes (C-terminal)"/>
    <property type="match status" value="1"/>
</dbReference>
<reference evidence="12 13" key="1">
    <citation type="submission" date="2018-03" db="EMBL/GenBank/DDBJ databases">
        <title>Ahniella affigens gen. nov., sp. nov., a gammaproteobacterium isolated from sandy soil near a stream.</title>
        <authorList>
            <person name="Ko Y."/>
            <person name="Kim J.-H."/>
        </authorList>
    </citation>
    <scope>NUCLEOTIDE SEQUENCE [LARGE SCALE GENOMIC DNA]</scope>
    <source>
        <strain evidence="12 13">D13</strain>
    </source>
</reference>
<evidence type="ECO:0000256" key="8">
    <source>
        <dbReference type="ARBA" id="ARBA00023159"/>
    </source>
</evidence>
<dbReference type="InterPro" id="IPR004026">
    <property type="entry name" value="Ada_DNA_repair_Zn-bd"/>
</dbReference>
<dbReference type="Gene3D" id="1.10.340.30">
    <property type="entry name" value="Hypothetical protein, domain 2"/>
    <property type="match status" value="1"/>
</dbReference>
<dbReference type="GO" id="GO:0005737">
    <property type="term" value="C:cytoplasm"/>
    <property type="evidence" value="ECO:0007669"/>
    <property type="project" value="TreeGrafter"/>
</dbReference>
<dbReference type="GO" id="GO:0032993">
    <property type="term" value="C:protein-DNA complex"/>
    <property type="evidence" value="ECO:0007669"/>
    <property type="project" value="TreeGrafter"/>
</dbReference>
<evidence type="ECO:0000256" key="9">
    <source>
        <dbReference type="ARBA" id="ARBA00023163"/>
    </source>
</evidence>
<dbReference type="Proteomes" id="UP000241074">
    <property type="component" value="Chromosome"/>
</dbReference>
<dbReference type="GO" id="GO:0032131">
    <property type="term" value="F:alkylated DNA binding"/>
    <property type="evidence" value="ECO:0007669"/>
    <property type="project" value="TreeGrafter"/>
</dbReference>
<dbReference type="GO" id="GO:0003700">
    <property type="term" value="F:DNA-binding transcription factor activity"/>
    <property type="evidence" value="ECO:0007669"/>
    <property type="project" value="InterPro"/>
</dbReference>
<dbReference type="InterPro" id="IPR035451">
    <property type="entry name" value="Ada-like_dom_sf"/>
</dbReference>
<dbReference type="SUPFAM" id="SSF55945">
    <property type="entry name" value="TATA-box binding protein-like"/>
    <property type="match status" value="1"/>
</dbReference>
<dbReference type="GO" id="GO:0006285">
    <property type="term" value="P:base-excision repair, AP site formation"/>
    <property type="evidence" value="ECO:0007669"/>
    <property type="project" value="TreeGrafter"/>
</dbReference>
<dbReference type="SUPFAM" id="SSF46689">
    <property type="entry name" value="Homeodomain-like"/>
    <property type="match status" value="1"/>
</dbReference>
<dbReference type="OrthoDB" id="9811249at2"/>
<dbReference type="InterPro" id="IPR023170">
    <property type="entry name" value="HhH_base_excis_C"/>
</dbReference>
<proteinExistence type="inferred from homology"/>
<reference evidence="12 13" key="2">
    <citation type="submission" date="2018-03" db="EMBL/GenBank/DDBJ databases">
        <authorList>
            <person name="Keele B.F."/>
        </authorList>
    </citation>
    <scope>NUCLEOTIDE SEQUENCE [LARGE SCALE GENOMIC DNA]</scope>
    <source>
        <strain evidence="12 13">D13</strain>
    </source>
</reference>
<evidence type="ECO:0000256" key="5">
    <source>
        <dbReference type="ARBA" id="ARBA00022603"/>
    </source>
</evidence>
<sequence>MSTWTDAELSVFEDARKSRDRRFDGMFFIAVRSTRIYCRPICPAPAPLVRNITYFRTAGEAQAAGYRPCLRCRPEIAPEDHRLRLVDDLIEQAWLAIQEGALDRQSPTAFAKVYGLSERQLRRQFLARWQITPAEAAATRRLHLAKQLLTETDRPVTEIALAAGYRSIRGFNGALQSSLGMNPLRLRKQLSGDRRPGVCLRLPYRPPYDWAQILEFLRLRALPAVESVQDDAYHRVLKIDGAFAHLSVRHLPKHACLELQVDGLPTALVPKLARRVRLAFDLDADPLAIAAVLERDPRLRELVKNRPGLRLPVGLDAFETGVRAILGQQISVAATRTLLNRLLVGEGAHLAIPDPASLAARAPETFGIPLKRAEAVRAFAAAVANGQLSLSPIQTLAQFTAQAVALPGIGPWTANYMAMRAIGAPDAFVVDDLIIKRRLGVDKAAALLQRVERWRPWRAYGVLYCWSES</sequence>
<dbReference type="GO" id="GO:0008168">
    <property type="term" value="F:methyltransferase activity"/>
    <property type="evidence" value="ECO:0007669"/>
    <property type="project" value="UniProtKB-KW"/>
</dbReference>
<dbReference type="Gene3D" id="1.10.10.60">
    <property type="entry name" value="Homeodomain-like"/>
    <property type="match status" value="1"/>
</dbReference>
<keyword evidence="7" id="KW-0805">Transcription regulation</keyword>
<evidence type="ECO:0000256" key="1">
    <source>
        <dbReference type="ARBA" id="ARBA00000086"/>
    </source>
</evidence>
<dbReference type="GO" id="GO:0006307">
    <property type="term" value="P:DNA alkylation repair"/>
    <property type="evidence" value="ECO:0007669"/>
    <property type="project" value="TreeGrafter"/>
</dbReference>
<dbReference type="InterPro" id="IPR051912">
    <property type="entry name" value="Alkylbase_DNA_Glycosylase/TA"/>
</dbReference>
<evidence type="ECO:0000256" key="2">
    <source>
        <dbReference type="ARBA" id="ARBA00001947"/>
    </source>
</evidence>
<evidence type="ECO:0000313" key="12">
    <source>
        <dbReference type="EMBL" id="AVP97840.1"/>
    </source>
</evidence>
<evidence type="ECO:0000256" key="7">
    <source>
        <dbReference type="ARBA" id="ARBA00023015"/>
    </source>
</evidence>
<dbReference type="InterPro" id="IPR010316">
    <property type="entry name" value="AlkA_N"/>
</dbReference>
<dbReference type="PANTHER" id="PTHR43003:SF13">
    <property type="entry name" value="DNA-3-METHYLADENINE GLYCOSYLASE 2"/>
    <property type="match status" value="1"/>
</dbReference>
<keyword evidence="5 12" id="KW-0808">Transferase</keyword>
<keyword evidence="13" id="KW-1185">Reference proteome</keyword>
<evidence type="ECO:0000256" key="4">
    <source>
        <dbReference type="ARBA" id="ARBA00012000"/>
    </source>
</evidence>
<dbReference type="GO" id="GO:0043565">
    <property type="term" value="F:sequence-specific DNA binding"/>
    <property type="evidence" value="ECO:0007669"/>
    <property type="project" value="InterPro"/>
</dbReference>
<comment type="catalytic activity">
    <reaction evidence="1">
        <text>Hydrolysis of alkylated DNA, releasing 3-methyladenine, 3-methylguanine, 7-methylguanine and 7-methyladenine.</text>
        <dbReference type="EC" id="3.2.2.21"/>
    </reaction>
</comment>
<dbReference type="RefSeq" id="WP_106891760.1">
    <property type="nucleotide sequence ID" value="NZ_CP027860.1"/>
</dbReference>
<evidence type="ECO:0000256" key="6">
    <source>
        <dbReference type="ARBA" id="ARBA00022763"/>
    </source>
</evidence>
<evidence type="ECO:0000259" key="11">
    <source>
        <dbReference type="PROSITE" id="PS01124"/>
    </source>
</evidence>
<dbReference type="Gene3D" id="3.40.10.10">
    <property type="entry name" value="DNA Methylphosphotriester Repair Domain"/>
    <property type="match status" value="1"/>
</dbReference>
<keyword evidence="9" id="KW-0804">Transcription</keyword>
<evidence type="ECO:0000256" key="3">
    <source>
        <dbReference type="ARBA" id="ARBA00010817"/>
    </source>
</evidence>
<dbReference type="GO" id="GO:0008270">
    <property type="term" value="F:zinc ion binding"/>
    <property type="evidence" value="ECO:0007669"/>
    <property type="project" value="InterPro"/>
</dbReference>
<protein>
    <recommendedName>
        <fullName evidence="4">DNA-3-methyladenine glycosylase II</fullName>
        <ecNumber evidence="4">3.2.2.21</ecNumber>
    </recommendedName>
</protein>
<dbReference type="GO" id="GO:0043916">
    <property type="term" value="F:DNA-7-methylguanine glycosylase activity"/>
    <property type="evidence" value="ECO:0007669"/>
    <property type="project" value="TreeGrafter"/>
</dbReference>
<dbReference type="EC" id="3.2.2.21" evidence="4"/>
<dbReference type="EMBL" id="CP027860">
    <property type="protein sequence ID" value="AVP97840.1"/>
    <property type="molecule type" value="Genomic_DNA"/>
</dbReference>
<dbReference type="AlphaFoldDB" id="A0A2P1PSM8"/>
<dbReference type="SMART" id="SM00342">
    <property type="entry name" value="HTH_ARAC"/>
    <property type="match status" value="1"/>
</dbReference>
<comment type="similarity">
    <text evidence="3">Belongs to the alkylbase DNA glycosidase AlkA family.</text>
</comment>
<dbReference type="KEGG" id="xba:C7S18_11820"/>
<dbReference type="InterPro" id="IPR011257">
    <property type="entry name" value="DNA_glycosylase"/>
</dbReference>
<dbReference type="InterPro" id="IPR003265">
    <property type="entry name" value="HhH-GPD_domain"/>
</dbReference>
<dbReference type="Gene3D" id="3.30.310.20">
    <property type="entry name" value="DNA-3-methyladenine glycosylase AlkA, N-terminal domain"/>
    <property type="match status" value="1"/>
</dbReference>